<name>A0A1T4VWJ9_9GAMM</name>
<dbReference type="STRING" id="92487.SAMN02745130_00458"/>
<gene>
    <name evidence="8" type="ORF">SAMN02745130_00458</name>
</gene>
<dbReference type="PROSITE" id="PS51471">
    <property type="entry name" value="FE2OG_OXY"/>
    <property type="match status" value="1"/>
</dbReference>
<dbReference type="GO" id="GO:0031543">
    <property type="term" value="F:peptidyl-proline dioxygenase activity"/>
    <property type="evidence" value="ECO:0007669"/>
    <property type="project" value="TreeGrafter"/>
</dbReference>
<dbReference type="Pfam" id="PF13640">
    <property type="entry name" value="2OG-FeII_Oxy_3"/>
    <property type="match status" value="1"/>
</dbReference>
<evidence type="ECO:0000256" key="5">
    <source>
        <dbReference type="ARBA" id="ARBA00023002"/>
    </source>
</evidence>
<keyword evidence="2" id="KW-0479">Metal-binding</keyword>
<evidence type="ECO:0000259" key="7">
    <source>
        <dbReference type="PROSITE" id="PS51471"/>
    </source>
</evidence>
<evidence type="ECO:0000256" key="1">
    <source>
        <dbReference type="ARBA" id="ARBA00001961"/>
    </source>
</evidence>
<keyword evidence="4" id="KW-0223">Dioxygenase</keyword>
<dbReference type="PANTHER" id="PTHR12907:SF26">
    <property type="entry name" value="HIF PROLYL HYDROXYLASE, ISOFORM C"/>
    <property type="match status" value="1"/>
</dbReference>
<dbReference type="InterPro" id="IPR044862">
    <property type="entry name" value="Pro_4_hyd_alph_FE2OG_OXY"/>
</dbReference>
<dbReference type="EMBL" id="FUYB01000002">
    <property type="protein sequence ID" value="SKA69390.1"/>
    <property type="molecule type" value="Genomic_DNA"/>
</dbReference>
<reference evidence="8 9" key="1">
    <citation type="submission" date="2017-02" db="EMBL/GenBank/DDBJ databases">
        <authorList>
            <person name="Peterson S.W."/>
        </authorList>
    </citation>
    <scope>NUCLEOTIDE SEQUENCE [LARGE SCALE GENOMIC DNA]</scope>
    <source>
        <strain evidence="8 9">ATCC 49788</strain>
    </source>
</reference>
<evidence type="ECO:0000256" key="4">
    <source>
        <dbReference type="ARBA" id="ARBA00022964"/>
    </source>
</evidence>
<keyword evidence="3" id="KW-0847">Vitamin C</keyword>
<keyword evidence="5" id="KW-0560">Oxidoreductase</keyword>
<dbReference type="Gene3D" id="2.60.120.620">
    <property type="entry name" value="q2cbj1_9rhob like domain"/>
    <property type="match status" value="1"/>
</dbReference>
<protein>
    <submittedName>
        <fullName evidence="8">SM-20-related protein</fullName>
    </submittedName>
</protein>
<dbReference type="Proteomes" id="UP000190460">
    <property type="component" value="Unassembled WGS sequence"/>
</dbReference>
<dbReference type="GO" id="GO:0008198">
    <property type="term" value="F:ferrous iron binding"/>
    <property type="evidence" value="ECO:0007669"/>
    <property type="project" value="TreeGrafter"/>
</dbReference>
<dbReference type="RefSeq" id="WP_078920963.1">
    <property type="nucleotide sequence ID" value="NZ_FUYB01000002.1"/>
</dbReference>
<keyword evidence="6" id="KW-0408">Iron</keyword>
<accession>A0A1T4VWJ9</accession>
<dbReference type="InterPro" id="IPR006620">
    <property type="entry name" value="Pro_4_hyd_alph"/>
</dbReference>
<proteinExistence type="predicted"/>
<dbReference type="GO" id="GO:0031418">
    <property type="term" value="F:L-ascorbic acid binding"/>
    <property type="evidence" value="ECO:0007669"/>
    <property type="project" value="UniProtKB-KW"/>
</dbReference>
<sequence length="199" mass="22776">MFKFKDQTDLIEALATQAWVVIPEFLKAEQVLQLRTQALSQYAAGRFKPAAVGQGSRQAVHADIRRDAVLWLEDHETGVASEFLNWLADLRLALNQALFLGLVETELHFAVYPSGGFYRKHIDNFRGSSARLITVILYLNQAWQPQEGGELRLYLDDRTLDIAPEPGKLVLFLSERFEHEVLPTQQERLSLTGWLRRRS</sequence>
<keyword evidence="9" id="KW-1185">Reference proteome</keyword>
<evidence type="ECO:0000256" key="3">
    <source>
        <dbReference type="ARBA" id="ARBA00022896"/>
    </source>
</evidence>
<dbReference type="AlphaFoldDB" id="A0A1T4VWJ9"/>
<feature type="domain" description="Fe2OG dioxygenase" evidence="7">
    <location>
        <begin position="102"/>
        <end position="197"/>
    </location>
</feature>
<evidence type="ECO:0000256" key="2">
    <source>
        <dbReference type="ARBA" id="ARBA00022723"/>
    </source>
</evidence>
<dbReference type="SMART" id="SM00702">
    <property type="entry name" value="P4Hc"/>
    <property type="match status" value="1"/>
</dbReference>
<evidence type="ECO:0000313" key="9">
    <source>
        <dbReference type="Proteomes" id="UP000190460"/>
    </source>
</evidence>
<organism evidence="8 9">
    <name type="scientific">Thiothrix eikelboomii</name>
    <dbReference type="NCBI Taxonomy" id="92487"/>
    <lineage>
        <taxon>Bacteria</taxon>
        <taxon>Pseudomonadati</taxon>
        <taxon>Pseudomonadota</taxon>
        <taxon>Gammaproteobacteria</taxon>
        <taxon>Thiotrichales</taxon>
        <taxon>Thiotrichaceae</taxon>
        <taxon>Thiothrix</taxon>
    </lineage>
</organism>
<dbReference type="GO" id="GO:0071456">
    <property type="term" value="P:cellular response to hypoxia"/>
    <property type="evidence" value="ECO:0007669"/>
    <property type="project" value="TreeGrafter"/>
</dbReference>
<dbReference type="InterPro" id="IPR005123">
    <property type="entry name" value="Oxoglu/Fe-dep_dioxygenase_dom"/>
</dbReference>
<evidence type="ECO:0000313" key="8">
    <source>
        <dbReference type="EMBL" id="SKA69390.1"/>
    </source>
</evidence>
<dbReference type="OrthoDB" id="9783171at2"/>
<comment type="cofactor">
    <cofactor evidence="1">
        <name>L-ascorbate</name>
        <dbReference type="ChEBI" id="CHEBI:38290"/>
    </cofactor>
</comment>
<dbReference type="PANTHER" id="PTHR12907">
    <property type="entry name" value="EGL NINE HOMOLOG-RELATED"/>
    <property type="match status" value="1"/>
</dbReference>
<dbReference type="InterPro" id="IPR051559">
    <property type="entry name" value="HIF_prolyl_hydroxylases"/>
</dbReference>
<evidence type="ECO:0000256" key="6">
    <source>
        <dbReference type="ARBA" id="ARBA00023004"/>
    </source>
</evidence>